<protein>
    <submittedName>
        <fullName evidence="2">GNAT family acetyltransferase</fullName>
    </submittedName>
</protein>
<dbReference type="SUPFAM" id="SSF55729">
    <property type="entry name" value="Acyl-CoA N-acyltransferases (Nat)"/>
    <property type="match status" value="1"/>
</dbReference>
<gene>
    <name evidence="2" type="ORF">IO89_04770</name>
</gene>
<dbReference type="Gene3D" id="3.40.630.30">
    <property type="match status" value="1"/>
</dbReference>
<evidence type="ECO:0000259" key="1">
    <source>
        <dbReference type="PROSITE" id="PS51186"/>
    </source>
</evidence>
<dbReference type="Pfam" id="PF13302">
    <property type="entry name" value="Acetyltransf_3"/>
    <property type="match status" value="1"/>
</dbReference>
<reference evidence="2 3" key="1">
    <citation type="submission" date="2014-07" db="EMBL/GenBank/DDBJ databases">
        <title>Epilithonimonas lactis LMG 22401 Genome.</title>
        <authorList>
            <person name="Pipes S.E."/>
            <person name="Stropko S.J."/>
        </authorList>
    </citation>
    <scope>NUCLEOTIDE SEQUENCE [LARGE SCALE GENOMIC DNA]</scope>
    <source>
        <strain evidence="2 3">LMG 24401</strain>
    </source>
</reference>
<dbReference type="InterPro" id="IPR051531">
    <property type="entry name" value="N-acetyltransferase"/>
</dbReference>
<sequence>MKNYETERLILKPADLEDADFFLELYNLPSFIKHIGDRNLRTKEDAENYISNRFLPQIEKLGFGNYVVIHKELNEKIGAVGVFVREGIDVPDIGFSFFPDFEGKGYAYESAINLMEIVKTEFGIEKLSAMTSDENISSQRLIERLGLQFKKYVIFPDDNEELRYYEN</sequence>
<dbReference type="Proteomes" id="UP000028623">
    <property type="component" value="Unassembled WGS sequence"/>
</dbReference>
<evidence type="ECO:0000313" key="2">
    <source>
        <dbReference type="EMBL" id="KFC23877.1"/>
    </source>
</evidence>
<keyword evidence="2" id="KW-0808">Transferase</keyword>
<evidence type="ECO:0000313" key="3">
    <source>
        <dbReference type="Proteomes" id="UP000028623"/>
    </source>
</evidence>
<feature type="domain" description="N-acetyltransferase" evidence="1">
    <location>
        <begin position="9"/>
        <end position="167"/>
    </location>
</feature>
<proteinExistence type="predicted"/>
<dbReference type="PANTHER" id="PTHR43792:SF1">
    <property type="entry name" value="N-ACETYLTRANSFERASE DOMAIN-CONTAINING PROTEIN"/>
    <property type="match status" value="1"/>
</dbReference>
<accession>A0A085BN32</accession>
<dbReference type="EMBL" id="JPLY01000001">
    <property type="protein sequence ID" value="KFC23877.1"/>
    <property type="molecule type" value="Genomic_DNA"/>
</dbReference>
<dbReference type="OrthoDB" id="9798081at2"/>
<dbReference type="InterPro" id="IPR000182">
    <property type="entry name" value="GNAT_dom"/>
</dbReference>
<dbReference type="PROSITE" id="PS51186">
    <property type="entry name" value="GNAT"/>
    <property type="match status" value="1"/>
</dbReference>
<comment type="caution">
    <text evidence="2">The sequence shown here is derived from an EMBL/GenBank/DDBJ whole genome shotgun (WGS) entry which is preliminary data.</text>
</comment>
<organism evidence="2 3">
    <name type="scientific">Epilithonimonas lactis</name>
    <dbReference type="NCBI Taxonomy" id="421072"/>
    <lineage>
        <taxon>Bacteria</taxon>
        <taxon>Pseudomonadati</taxon>
        <taxon>Bacteroidota</taxon>
        <taxon>Flavobacteriia</taxon>
        <taxon>Flavobacteriales</taxon>
        <taxon>Weeksellaceae</taxon>
        <taxon>Chryseobacterium group</taxon>
        <taxon>Epilithonimonas</taxon>
    </lineage>
</organism>
<dbReference type="eggNOG" id="COG1670">
    <property type="taxonomic scope" value="Bacteria"/>
</dbReference>
<dbReference type="RefSeq" id="WP_034974324.1">
    <property type="nucleotide sequence ID" value="NZ_FOFI01000002.1"/>
</dbReference>
<dbReference type="AlphaFoldDB" id="A0A085BN32"/>
<dbReference type="GO" id="GO:0016747">
    <property type="term" value="F:acyltransferase activity, transferring groups other than amino-acyl groups"/>
    <property type="evidence" value="ECO:0007669"/>
    <property type="project" value="InterPro"/>
</dbReference>
<dbReference type="InterPro" id="IPR016181">
    <property type="entry name" value="Acyl_CoA_acyltransferase"/>
</dbReference>
<dbReference type="PANTHER" id="PTHR43792">
    <property type="entry name" value="GNAT FAMILY, PUTATIVE (AFU_ORTHOLOGUE AFUA_3G00765)-RELATED-RELATED"/>
    <property type="match status" value="1"/>
</dbReference>
<dbReference type="STRING" id="421072.SAMN04488097_1929"/>
<name>A0A085BN32_9FLAO</name>
<keyword evidence="3" id="KW-1185">Reference proteome</keyword>